<feature type="domain" description="Fanconi anaemia group A protein helical" evidence="4">
    <location>
        <begin position="544"/>
        <end position="625"/>
    </location>
</feature>
<dbReference type="GO" id="GO:0043240">
    <property type="term" value="C:Fanconi anaemia nuclear complex"/>
    <property type="evidence" value="ECO:0007669"/>
    <property type="project" value="InterPro"/>
</dbReference>
<evidence type="ECO:0000259" key="4">
    <source>
        <dbReference type="Pfam" id="PF24781"/>
    </source>
</evidence>
<dbReference type="InterPro" id="IPR003516">
    <property type="entry name" value="FANCA"/>
</dbReference>
<evidence type="ECO:0000259" key="2">
    <source>
        <dbReference type="Pfam" id="PF03511"/>
    </source>
</evidence>
<dbReference type="InterPro" id="IPR055277">
    <property type="entry name" value="Fanconi_A_C"/>
</dbReference>
<dbReference type="Pfam" id="PF24781">
    <property type="entry name" value="FANCA_helical"/>
    <property type="match status" value="1"/>
</dbReference>
<dbReference type="CTD" id="2175"/>
<dbReference type="InterPro" id="IPR055387">
    <property type="entry name" value="FANCA_arcN"/>
</dbReference>
<dbReference type="Pfam" id="PF15865">
    <property type="entry name" value="Fanconi_A_N"/>
    <property type="match status" value="1"/>
</dbReference>
<dbReference type="GO" id="GO:0036297">
    <property type="term" value="P:interstrand cross-link repair"/>
    <property type="evidence" value="ECO:0007669"/>
    <property type="project" value="InterPro"/>
</dbReference>
<dbReference type="PRINTS" id="PR00826">
    <property type="entry name" value="FANCONIAGENE"/>
</dbReference>
<dbReference type="Pfam" id="PF24783">
    <property type="entry name" value="FANCA_arcN"/>
    <property type="match status" value="1"/>
</dbReference>
<evidence type="ECO:0000259" key="3">
    <source>
        <dbReference type="Pfam" id="PF15865"/>
    </source>
</evidence>
<dbReference type="Proteomes" id="UP000248480">
    <property type="component" value="Unplaced"/>
</dbReference>
<sequence length="1453" mass="162527">MSDSRAPGAGSCLGRRPLRRSWCELLEGRVKRQKFNPEREQKLKEAALHLLRSHQNLDDLLLEVEGPQCKKLCLSKYIDCDSSEAYSSPSTSFIGSALQDQASRLGVPVGILSARMAASSIGEICETTGLSSPTVLLNLEQRKKLSSLIETAQYLLANSMFCRLSFCQELWKVQKPLALEAVWHLHIQNIVSLQELLERHSDMQALVVWLCRNLGLLCEQMEAPSPSADVARAVLADFVRMFVLRGFQENLDLKRNVEQEKLPQVAAAVLQSLLNASLEALAAGEQDVSVAPGPAQCWLTVFSGHMYCSVIATETLKRYFSHTLMQILTYNPVLKVSDAIQMQREWTFVRTSPLLTSLYRRLFSVLSPEELLGCMQEVLDMHEVNWRHVLSCMSTLVVCLPDAQQLVRDWVARLVAHAFESFDPESLVPAFLIIRQAALEGPTMFPPYTDWFKATFGSARGPHSRSKKALVFLFTFLSDLVPFEPPQYLKVHLLHPPLVPERLRPLLTDYIALARTRMADLKVSIEDMGLYEDLSSAGSATEPHSQALQDVEKALEVFTHTGRIPVAVMEASIFRRPYYLSHFLPALLTPRVLPKIPDPREAFIESLKRADKIPLFLYLDYRQACSTAEEKKQETPVEEAEPSCASGALGALEAALGGLRAAMVDPVRHDVVSAHIATISEKLRTALDPSEDSVKVPEIQLHVPTSELGKPEQVCVGLWVQWAVGLLLTCFCQSLVAASSFAPLQRQGPWAALFVKLLCGRALLPAVLTRLCQLLLHQGPCLNTPHLVGLAALAVHLSELGPMLPHVDVGLPSSAQGFSVASFLDGLLPCRTGKSLLFCMRFCTAAISYALCKSPSGFCAAPHDRFSLGLVKKFQFVVLRLFSEAREPPCLDVTRDLLWRPLCLPSTDWTRAALRLWRHRTFRELLKEKEFQLTYRDWLQLELGIQPEVDILSDIERRDFHQWAIHQCYLPEPASAGGCDGDLEVACSILTEAVIDFFQSSRSYDHLENSDLVPGGRAVNQDILSRLQEMVAELELGRSGAARGHFLFQIFCRRLQALGNMSTVAAHLQRQRELLLHKRILLGLPPSMLFTSLQGQPAAVDCDEFLHFVNSELRNFSHGGALTHDITAHFFRGLLSTCLRGQDPPLLVNLTLATCQTECPIILTSALLWWPCLEPVLTCQWKQHSQSPLPRALQQLAEARDLAKSFLSLDTTLPIPRPTWVFAASLHFAIQQALREQGRRELKRLDFEREEVVLFLFFFSMMGLLSTYLAPSEAIDPLKTLDVCAEILECLERRKVPWLALFQLTETGAGLGRVLLRVASDQHIRLLPLAFFSLLPRLDPNALIREAAFLHVAVDMYLKLIRLFVAGETSTLPTLATQSQQYQNQDDPLGLITKARLFLLQSIPQCPERCFLNMTELLATGKDLDPEVSAALQKRQQAPPNLDPDLYGEPQLF</sequence>
<dbReference type="InterPro" id="IPR055386">
    <property type="entry name" value="FANCA_helical"/>
</dbReference>
<dbReference type="RefSeq" id="XP_023588368.1">
    <property type="nucleotide sequence ID" value="XM_023732600.1"/>
</dbReference>
<accession>A0A2Y9R9U5</accession>
<protein>
    <submittedName>
        <fullName evidence="7">Fanconi anemia group A protein</fullName>
    </submittedName>
</protein>
<dbReference type="Pfam" id="PF03511">
    <property type="entry name" value="FANCA_CTD"/>
    <property type="match status" value="1"/>
</dbReference>
<feature type="domain" description="Fanconi anaemia group A protein N-terminal" evidence="3">
    <location>
        <begin position="170"/>
        <end position="524"/>
    </location>
</feature>
<dbReference type="GO" id="GO:0045589">
    <property type="term" value="P:regulation of regulatory T cell differentiation"/>
    <property type="evidence" value="ECO:0007669"/>
    <property type="project" value="TreeGrafter"/>
</dbReference>
<evidence type="ECO:0000259" key="5">
    <source>
        <dbReference type="Pfam" id="PF24783"/>
    </source>
</evidence>
<dbReference type="PANTHER" id="PTHR12047">
    <property type="entry name" value="FANCONI ANEMIA GROUP A PROTEIN"/>
    <property type="match status" value="1"/>
</dbReference>
<dbReference type="STRING" id="127582.A0A2Y9R9U5"/>
<dbReference type="InParanoid" id="A0A2Y9R9U5"/>
<organism evidence="6 7">
    <name type="scientific">Trichechus manatus latirostris</name>
    <name type="common">Florida manatee</name>
    <dbReference type="NCBI Taxonomy" id="127582"/>
    <lineage>
        <taxon>Eukaryota</taxon>
        <taxon>Metazoa</taxon>
        <taxon>Chordata</taxon>
        <taxon>Craniata</taxon>
        <taxon>Vertebrata</taxon>
        <taxon>Euteleostomi</taxon>
        <taxon>Mammalia</taxon>
        <taxon>Eutheria</taxon>
        <taxon>Afrotheria</taxon>
        <taxon>Sirenia</taxon>
        <taxon>Trichechidae</taxon>
        <taxon>Trichechus</taxon>
    </lineage>
</organism>
<evidence type="ECO:0000256" key="1">
    <source>
        <dbReference type="SAM" id="MobiDB-lite"/>
    </source>
</evidence>
<feature type="domain" description="Fanconi anaemia group A protein arcN subdomain" evidence="5">
    <location>
        <begin position="648"/>
        <end position="886"/>
    </location>
</feature>
<proteinExistence type="predicted"/>
<keyword evidence="6" id="KW-1185">Reference proteome</keyword>
<dbReference type="GeneID" id="101350646"/>
<reference evidence="7" key="1">
    <citation type="submission" date="2025-08" db="UniProtKB">
        <authorList>
            <consortium name="RefSeq"/>
        </authorList>
    </citation>
    <scope>IDENTIFICATION</scope>
</reference>
<evidence type="ECO:0000313" key="6">
    <source>
        <dbReference type="Proteomes" id="UP000248480"/>
    </source>
</evidence>
<feature type="region of interest" description="Disordered" evidence="1">
    <location>
        <begin position="1434"/>
        <end position="1453"/>
    </location>
</feature>
<dbReference type="KEGG" id="tmu:101350646"/>
<dbReference type="InterPro" id="IPR031729">
    <property type="entry name" value="Fanconi_A_N"/>
</dbReference>
<feature type="domain" description="Fanconi anaemia group A protein C-terminal" evidence="2">
    <location>
        <begin position="1222"/>
        <end position="1427"/>
    </location>
</feature>
<dbReference type="FunCoup" id="A0A2Y9R9U5">
    <property type="interactions" value="2236"/>
</dbReference>
<name>A0A2Y9R9U5_TRIMA</name>
<dbReference type="PANTHER" id="PTHR12047:SF2">
    <property type="entry name" value="FANCONI ANEMIA GROUP A PROTEIN"/>
    <property type="match status" value="1"/>
</dbReference>
<evidence type="ECO:0000313" key="7">
    <source>
        <dbReference type="RefSeq" id="XP_023588368.1"/>
    </source>
</evidence>
<gene>
    <name evidence="7" type="primary">FANCA</name>
</gene>